<accession>A0A8W8MCQ3</accession>
<sequence length="125" mass="14843">MIGRDKFGQTPYNFAKDKESRNEFRKFMGQYPDRYDYKTAQIPSALTNDMELERKQKAAEKKKQQKKAKQERLKERREGDAVKEAEEKEKKRFLALSDRENRALAAEKRLLKNLEETGQNTPVMR</sequence>
<dbReference type="PANTHER" id="PTHR16036:SF2">
    <property type="entry name" value="TRNA ENDONUCLEASE ANKZF1"/>
    <property type="match status" value="1"/>
</dbReference>
<evidence type="ECO:0000256" key="1">
    <source>
        <dbReference type="SAM" id="MobiDB-lite"/>
    </source>
</evidence>
<keyword evidence="3" id="KW-1185">Reference proteome</keyword>
<dbReference type="Proteomes" id="UP000005408">
    <property type="component" value="Unassembled WGS sequence"/>
</dbReference>
<reference evidence="2" key="1">
    <citation type="submission" date="2022-08" db="UniProtKB">
        <authorList>
            <consortium name="EnsemblMetazoa"/>
        </authorList>
    </citation>
    <scope>IDENTIFICATION</scope>
    <source>
        <strain evidence="2">05x7-T-G4-1.051#20</strain>
    </source>
</reference>
<dbReference type="PANTHER" id="PTHR16036">
    <property type="entry name" value="ANKYRIN REPEAT AND ZINC FINGER DOMAIN-CONTAINING PROTEIN 1"/>
    <property type="match status" value="1"/>
</dbReference>
<name>A0A8W8MCQ3_MAGGI</name>
<evidence type="ECO:0000313" key="2">
    <source>
        <dbReference type="EnsemblMetazoa" id="G32362.8:cds"/>
    </source>
</evidence>
<evidence type="ECO:0000313" key="3">
    <source>
        <dbReference type="Proteomes" id="UP000005408"/>
    </source>
</evidence>
<organism evidence="2 3">
    <name type="scientific">Magallana gigas</name>
    <name type="common">Pacific oyster</name>
    <name type="synonym">Crassostrea gigas</name>
    <dbReference type="NCBI Taxonomy" id="29159"/>
    <lineage>
        <taxon>Eukaryota</taxon>
        <taxon>Metazoa</taxon>
        <taxon>Spiralia</taxon>
        <taxon>Lophotrochozoa</taxon>
        <taxon>Mollusca</taxon>
        <taxon>Bivalvia</taxon>
        <taxon>Autobranchia</taxon>
        <taxon>Pteriomorphia</taxon>
        <taxon>Ostreida</taxon>
        <taxon>Ostreoidea</taxon>
        <taxon>Ostreidae</taxon>
        <taxon>Magallana</taxon>
    </lineage>
</organism>
<dbReference type="InterPro" id="IPR047139">
    <property type="entry name" value="ANKZ1/VMS1"/>
</dbReference>
<dbReference type="EnsemblMetazoa" id="G32362.8">
    <property type="protein sequence ID" value="G32362.8:cds"/>
    <property type="gene ID" value="G32362"/>
</dbReference>
<proteinExistence type="predicted"/>
<dbReference type="AlphaFoldDB" id="A0A8W8MCQ3"/>
<dbReference type="GO" id="GO:0036503">
    <property type="term" value="P:ERAD pathway"/>
    <property type="evidence" value="ECO:0007669"/>
    <property type="project" value="TreeGrafter"/>
</dbReference>
<feature type="region of interest" description="Disordered" evidence="1">
    <location>
        <begin position="54"/>
        <end position="92"/>
    </location>
</feature>
<protein>
    <submittedName>
        <fullName evidence="2">Uncharacterized protein</fullName>
    </submittedName>
</protein>